<dbReference type="EMBL" id="KZ819456">
    <property type="protein sequence ID" value="PWN39602.1"/>
    <property type="molecule type" value="Genomic_DNA"/>
</dbReference>
<dbReference type="RefSeq" id="XP_025366762.1">
    <property type="nucleotide sequence ID" value="XM_025510522.1"/>
</dbReference>
<reference evidence="1 2" key="1">
    <citation type="journal article" date="2018" name="Mol. Biol. Evol.">
        <title>Broad Genomic Sampling Reveals a Smut Pathogenic Ancestry of the Fungal Clade Ustilaginomycotina.</title>
        <authorList>
            <person name="Kijpornyongpan T."/>
            <person name="Mondo S.J."/>
            <person name="Barry K."/>
            <person name="Sandor L."/>
            <person name="Lee J."/>
            <person name="Lipzen A."/>
            <person name="Pangilinan J."/>
            <person name="LaButti K."/>
            <person name="Hainaut M."/>
            <person name="Henrissat B."/>
            <person name="Grigoriev I.V."/>
            <person name="Spatafora J.W."/>
            <person name="Aime M.C."/>
        </authorList>
    </citation>
    <scope>NUCLEOTIDE SEQUENCE [LARGE SCALE GENOMIC DNA]</scope>
    <source>
        <strain evidence="1 2">MCA 4658</strain>
    </source>
</reference>
<accession>A0A316VPZ6</accession>
<gene>
    <name evidence="1" type="ORF">IE81DRAFT_15983</name>
</gene>
<name>A0A316VPZ6_9BASI</name>
<organism evidence="1 2">
    <name type="scientific">Ceraceosorus guamensis</name>
    <dbReference type="NCBI Taxonomy" id="1522189"/>
    <lineage>
        <taxon>Eukaryota</taxon>
        <taxon>Fungi</taxon>
        <taxon>Dikarya</taxon>
        <taxon>Basidiomycota</taxon>
        <taxon>Ustilaginomycotina</taxon>
        <taxon>Exobasidiomycetes</taxon>
        <taxon>Ceraceosorales</taxon>
        <taxon>Ceraceosoraceae</taxon>
        <taxon>Ceraceosorus</taxon>
    </lineage>
</organism>
<protein>
    <submittedName>
        <fullName evidence="1">Uncharacterized protein</fullName>
    </submittedName>
</protein>
<dbReference type="InParanoid" id="A0A316VPZ6"/>
<evidence type="ECO:0000313" key="2">
    <source>
        <dbReference type="Proteomes" id="UP000245783"/>
    </source>
</evidence>
<proteinExistence type="predicted"/>
<sequence>MSPSLEANRPVMRVLARQLACELAHFTDSDHSESRLISHIQNSVPQRRLVRLFFPEKNYKCGGGDGRHGAARLLTALVGRRRRVSHLIRKSTYTRTGSTLESLGRVNMARPRVRAANYSFRLGNLTNVPSFSPFPGGSTTPVWHSCQRGVSMMGALRPSAQDHQHDRRAVPRCAFP</sequence>
<keyword evidence="2" id="KW-1185">Reference proteome</keyword>
<dbReference type="AlphaFoldDB" id="A0A316VPZ6"/>
<evidence type="ECO:0000313" key="1">
    <source>
        <dbReference type="EMBL" id="PWN39602.1"/>
    </source>
</evidence>
<dbReference type="Proteomes" id="UP000245783">
    <property type="component" value="Unassembled WGS sequence"/>
</dbReference>
<dbReference type="GeneID" id="37032392"/>